<dbReference type="Proteomes" id="UP000470404">
    <property type="component" value="Unassembled WGS sequence"/>
</dbReference>
<feature type="region of interest" description="Disordered" evidence="1">
    <location>
        <begin position="190"/>
        <end position="445"/>
    </location>
</feature>
<evidence type="ECO:0000313" key="2">
    <source>
        <dbReference type="EMBL" id="NEC56018.1"/>
    </source>
</evidence>
<gene>
    <name evidence="2" type="ORF">G3I59_10565</name>
</gene>
<accession>A0ABX0BMD6</accession>
<keyword evidence="3" id="KW-1185">Reference proteome</keyword>
<sequence length="445" mass="45992">MMGFFEIIEGAGHWIGDRIDDLGKFASSLWQDGPGREALPAPELIQKVLTGGGTNSWHVGAGQAQTLSSQHNEAGDLLSRVNSGLESAWTGAGSEAAKARVRNLAETAASSAAIYGVNGSNLTDIAHGFDAMKSSLQQLPPVPPHRNFFDRISPWETDTEKEISEYNAVAQQNVDRYQAYAQHARTNSQNLQSDYGGIDGFGEQHPSPGPGQGPPNKDRSARLPTAISHRPPSSPEEPHARDGAPAPADRPAGPAMPGLAHGPGGVSTPGAAPHPRTSDQTTTTGWTPNPATTRDWLHPIGAPRADGSESGSTWSPGPAGGLPVQSGRGDPSNVGRNSRGETGRTGGNSEARAGSSSRPGAGKGAGEEGRPATTPARTTTGAPGSRGAPGVSGPTPHRGKAEDSKDHHRKYGLETDSAFSLTDDDGERAVDPRTGLPPTPPTIGG</sequence>
<evidence type="ECO:0000313" key="3">
    <source>
        <dbReference type="Proteomes" id="UP000470404"/>
    </source>
</evidence>
<proteinExistence type="predicted"/>
<reference evidence="2 3" key="1">
    <citation type="submission" date="2020-01" db="EMBL/GenBank/DDBJ databases">
        <title>Insect and environment-associated Actinomycetes.</title>
        <authorList>
            <person name="Currrie C."/>
            <person name="Chevrette M."/>
            <person name="Carlson C."/>
            <person name="Stubbendieck R."/>
            <person name="Wendt-Pienkowski E."/>
        </authorList>
    </citation>
    <scope>NUCLEOTIDE SEQUENCE [LARGE SCALE GENOMIC DNA]</scope>
    <source>
        <strain evidence="2 3">SID8386</strain>
    </source>
</reference>
<dbReference type="SUPFAM" id="SSF140459">
    <property type="entry name" value="PE/PPE dimer-like"/>
    <property type="match status" value="1"/>
</dbReference>
<organism evidence="2 3">
    <name type="scientific">Amycolatopsis rubida</name>
    <dbReference type="NCBI Taxonomy" id="112413"/>
    <lineage>
        <taxon>Bacteria</taxon>
        <taxon>Bacillati</taxon>
        <taxon>Actinomycetota</taxon>
        <taxon>Actinomycetes</taxon>
        <taxon>Pseudonocardiales</taxon>
        <taxon>Pseudonocardiaceae</taxon>
        <taxon>Amycolatopsis</taxon>
    </lineage>
</organism>
<feature type="compositionally biased region" description="Pro residues" evidence="1">
    <location>
        <begin position="435"/>
        <end position="445"/>
    </location>
</feature>
<evidence type="ECO:0008006" key="4">
    <source>
        <dbReference type="Google" id="ProtNLM"/>
    </source>
</evidence>
<feature type="compositionally biased region" description="Low complexity" evidence="1">
    <location>
        <begin position="371"/>
        <end position="383"/>
    </location>
</feature>
<dbReference type="InterPro" id="IPR038332">
    <property type="entry name" value="PPE_sf"/>
</dbReference>
<evidence type="ECO:0000256" key="1">
    <source>
        <dbReference type="SAM" id="MobiDB-lite"/>
    </source>
</evidence>
<dbReference type="RefSeq" id="WP_157905065.1">
    <property type="nucleotide sequence ID" value="NZ_JAAGNC010000063.1"/>
</dbReference>
<feature type="compositionally biased region" description="Low complexity" evidence="1">
    <location>
        <begin position="281"/>
        <end position="293"/>
    </location>
</feature>
<feature type="compositionally biased region" description="Low complexity" evidence="1">
    <location>
        <begin position="243"/>
        <end position="255"/>
    </location>
</feature>
<dbReference type="Gene3D" id="1.20.1260.20">
    <property type="entry name" value="PPE superfamily"/>
    <property type="match status" value="1"/>
</dbReference>
<name>A0ABX0BMD6_9PSEU</name>
<comment type="caution">
    <text evidence="2">The sequence shown here is derived from an EMBL/GenBank/DDBJ whole genome shotgun (WGS) entry which is preliminary data.</text>
</comment>
<dbReference type="EMBL" id="JAAGNC010000063">
    <property type="protein sequence ID" value="NEC56018.1"/>
    <property type="molecule type" value="Genomic_DNA"/>
</dbReference>
<protein>
    <recommendedName>
        <fullName evidence="4">PPE family protein</fullName>
    </recommendedName>
</protein>